<dbReference type="Pfam" id="PF00800">
    <property type="entry name" value="PDT"/>
    <property type="match status" value="1"/>
</dbReference>
<dbReference type="PROSITE" id="PS51671">
    <property type="entry name" value="ACT"/>
    <property type="match status" value="1"/>
</dbReference>
<dbReference type="AlphaFoldDB" id="A0AA43UCN1"/>
<accession>A0AA43UCN1</accession>
<dbReference type="PROSITE" id="PS51171">
    <property type="entry name" value="PREPHENATE_DEHYDR_3"/>
    <property type="match status" value="1"/>
</dbReference>
<dbReference type="GO" id="GO:0005737">
    <property type="term" value="C:cytoplasm"/>
    <property type="evidence" value="ECO:0007669"/>
    <property type="project" value="TreeGrafter"/>
</dbReference>
<keyword evidence="6" id="KW-0584">Phenylalanine biosynthesis</keyword>
<proteinExistence type="predicted"/>
<name>A0AA43UCN1_9LACT</name>
<dbReference type="PANTHER" id="PTHR21022">
    <property type="entry name" value="PREPHENATE DEHYDRATASE P PROTEIN"/>
    <property type="match status" value="1"/>
</dbReference>
<dbReference type="EC" id="4.2.1.51" evidence="2"/>
<evidence type="ECO:0000256" key="7">
    <source>
        <dbReference type="ARBA" id="ARBA00023239"/>
    </source>
</evidence>
<evidence type="ECO:0000256" key="6">
    <source>
        <dbReference type="ARBA" id="ARBA00023222"/>
    </source>
</evidence>
<feature type="site" description="Essential for prephenate dehydratase activity" evidence="9">
    <location>
        <position position="178"/>
    </location>
</feature>
<evidence type="ECO:0000256" key="5">
    <source>
        <dbReference type="ARBA" id="ARBA00023141"/>
    </source>
</evidence>
<dbReference type="GO" id="GO:0004664">
    <property type="term" value="F:prephenate dehydratase activity"/>
    <property type="evidence" value="ECO:0007669"/>
    <property type="project" value="UniProtKB-EC"/>
</dbReference>
<evidence type="ECO:0000256" key="9">
    <source>
        <dbReference type="PIRSR" id="PIRSR001500-2"/>
    </source>
</evidence>
<protein>
    <recommendedName>
        <fullName evidence="3">Prephenate dehydratase</fullName>
        <ecNumber evidence="2">4.2.1.51</ecNumber>
    </recommendedName>
</protein>
<gene>
    <name evidence="12" type="ORF">Q4F26_04270</name>
</gene>
<evidence type="ECO:0000313" key="12">
    <source>
        <dbReference type="EMBL" id="MDO5457541.1"/>
    </source>
</evidence>
<dbReference type="InterPro" id="IPR002912">
    <property type="entry name" value="ACT_dom"/>
</dbReference>
<feature type="domain" description="ACT" evidence="11">
    <location>
        <begin position="210"/>
        <end position="288"/>
    </location>
</feature>
<keyword evidence="4" id="KW-0028">Amino-acid biosynthesis</keyword>
<dbReference type="SUPFAM" id="SSF55021">
    <property type="entry name" value="ACT-like"/>
    <property type="match status" value="1"/>
</dbReference>
<evidence type="ECO:0000256" key="8">
    <source>
        <dbReference type="ARBA" id="ARBA00047848"/>
    </source>
</evidence>
<dbReference type="PANTHER" id="PTHR21022:SF19">
    <property type="entry name" value="PREPHENATE DEHYDRATASE-RELATED"/>
    <property type="match status" value="1"/>
</dbReference>
<comment type="caution">
    <text evidence="12">The sequence shown here is derived from an EMBL/GenBank/DDBJ whole genome shotgun (WGS) entry which is preliminary data.</text>
</comment>
<dbReference type="Gene3D" id="3.30.70.260">
    <property type="match status" value="1"/>
</dbReference>
<dbReference type="SUPFAM" id="SSF53850">
    <property type="entry name" value="Periplasmic binding protein-like II"/>
    <property type="match status" value="1"/>
</dbReference>
<dbReference type="EMBL" id="JAUNQW010000014">
    <property type="protein sequence ID" value="MDO5457541.1"/>
    <property type="molecule type" value="Genomic_DNA"/>
</dbReference>
<feature type="domain" description="Prephenate dehydratase" evidence="10">
    <location>
        <begin position="2"/>
        <end position="185"/>
    </location>
</feature>
<sequence length="296" mass="33700">MRIGYQGIPGSYSESATLQYLKLKQIRSEDAELIGMDTFIESTNKLLAGEIDLAVMPIENSTTGLITRTLDLFRYQPVAASEEIYEHVQHTLWGVEGSRIEDLEEVYSHPEALSQTVDFFETHSHIQPVTYIDTAQSAKYIKELDDSSKAALASQRAGELYQLTPLRRGIQAEKTNTTRFFVMEKIDEETAIGDFLTENIKSFPERTRMMLYVETAHKPGALAQLLNTFNLFNCNLEGLDARPIKDKPFNYGFFIEVDLAEVSIDPTILWKTLEHSTEYIQLIGLFEPKQLLINFL</sequence>
<dbReference type="InterPro" id="IPR008242">
    <property type="entry name" value="Chor_mutase/pphenate_deHydtase"/>
</dbReference>
<keyword evidence="13" id="KW-1185">Reference proteome</keyword>
<keyword evidence="7" id="KW-0456">Lyase</keyword>
<dbReference type="GO" id="GO:0009094">
    <property type="term" value="P:L-phenylalanine biosynthetic process"/>
    <property type="evidence" value="ECO:0007669"/>
    <property type="project" value="UniProtKB-KW"/>
</dbReference>
<reference evidence="12" key="1">
    <citation type="submission" date="2023-07" db="EMBL/GenBank/DDBJ databases">
        <title>Between Cages and Wild: Unraveling the Impact of Captivity on Animal Microbiomes and Antimicrobial Resistance.</title>
        <authorList>
            <person name="Schmartz G.P."/>
            <person name="Rehner J."/>
            <person name="Schuff M.J."/>
            <person name="Becker S.L."/>
            <person name="Kravczyk M."/>
            <person name="Gurevich A."/>
            <person name="Francke R."/>
            <person name="Mueller R."/>
            <person name="Keller V."/>
            <person name="Keller A."/>
        </authorList>
    </citation>
    <scope>NUCLEOTIDE SEQUENCE</scope>
    <source>
        <strain evidence="12">S39M_St_73</strain>
    </source>
</reference>
<dbReference type="CDD" id="cd13631">
    <property type="entry name" value="PBP2_Ct-PDT_like"/>
    <property type="match status" value="1"/>
</dbReference>
<organism evidence="12 13">
    <name type="scientific">Atopococcus tabaci</name>
    <dbReference type="NCBI Taxonomy" id="269774"/>
    <lineage>
        <taxon>Bacteria</taxon>
        <taxon>Bacillati</taxon>
        <taxon>Bacillota</taxon>
        <taxon>Bacilli</taxon>
        <taxon>Lactobacillales</taxon>
        <taxon>Carnobacteriaceae</taxon>
        <taxon>Atopococcus</taxon>
    </lineage>
</organism>
<dbReference type="InterPro" id="IPR045865">
    <property type="entry name" value="ACT-like_dom_sf"/>
</dbReference>
<dbReference type="InterPro" id="IPR001086">
    <property type="entry name" value="Preph_deHydtase"/>
</dbReference>
<dbReference type="Proteomes" id="UP001171751">
    <property type="component" value="Unassembled WGS sequence"/>
</dbReference>
<comment type="pathway">
    <text evidence="1">Amino-acid biosynthesis; L-phenylalanine biosynthesis; phenylpyruvate from prephenate: step 1/1.</text>
</comment>
<evidence type="ECO:0000256" key="2">
    <source>
        <dbReference type="ARBA" id="ARBA00013147"/>
    </source>
</evidence>
<keyword evidence="5" id="KW-0057">Aromatic amino acid biosynthesis</keyword>
<dbReference type="Gene3D" id="3.40.190.10">
    <property type="entry name" value="Periplasmic binding protein-like II"/>
    <property type="match status" value="2"/>
</dbReference>
<comment type="catalytic activity">
    <reaction evidence="8">
        <text>prephenate + H(+) = 3-phenylpyruvate + CO2 + H2O</text>
        <dbReference type="Rhea" id="RHEA:21648"/>
        <dbReference type="ChEBI" id="CHEBI:15377"/>
        <dbReference type="ChEBI" id="CHEBI:15378"/>
        <dbReference type="ChEBI" id="CHEBI:16526"/>
        <dbReference type="ChEBI" id="CHEBI:18005"/>
        <dbReference type="ChEBI" id="CHEBI:29934"/>
        <dbReference type="EC" id="4.2.1.51"/>
    </reaction>
</comment>
<evidence type="ECO:0000259" key="10">
    <source>
        <dbReference type="PROSITE" id="PS51171"/>
    </source>
</evidence>
<evidence type="ECO:0000313" key="13">
    <source>
        <dbReference type="Proteomes" id="UP001171751"/>
    </source>
</evidence>
<evidence type="ECO:0000256" key="4">
    <source>
        <dbReference type="ARBA" id="ARBA00022605"/>
    </source>
</evidence>
<evidence type="ECO:0000256" key="1">
    <source>
        <dbReference type="ARBA" id="ARBA00004741"/>
    </source>
</evidence>
<evidence type="ECO:0000256" key="3">
    <source>
        <dbReference type="ARBA" id="ARBA00021872"/>
    </source>
</evidence>
<dbReference type="PIRSF" id="PIRSF001500">
    <property type="entry name" value="Chor_mut_pdt_Ppr"/>
    <property type="match status" value="1"/>
</dbReference>
<evidence type="ECO:0000259" key="11">
    <source>
        <dbReference type="PROSITE" id="PS51671"/>
    </source>
</evidence>